<comment type="caution">
    <text evidence="1">The sequence shown here is derived from an EMBL/GenBank/DDBJ whole genome shotgun (WGS) entry which is preliminary data.</text>
</comment>
<proteinExistence type="predicted"/>
<dbReference type="PRINTS" id="PR00419">
    <property type="entry name" value="ADXRDTASE"/>
</dbReference>
<dbReference type="PANTHER" id="PTHR42877">
    <property type="entry name" value="L-ORNITHINE N(5)-MONOOXYGENASE-RELATED"/>
    <property type="match status" value="1"/>
</dbReference>
<gene>
    <name evidence="1" type="ORF">J2S63_003905</name>
</gene>
<dbReference type="Pfam" id="PF13738">
    <property type="entry name" value="Pyr_redox_3"/>
    <property type="match status" value="1"/>
</dbReference>
<protein>
    <submittedName>
        <fullName evidence="1">Cation diffusion facilitator CzcD-associated flavoprotein CzcO</fullName>
    </submittedName>
</protein>
<dbReference type="InterPro" id="IPR036188">
    <property type="entry name" value="FAD/NAD-bd_sf"/>
</dbReference>
<dbReference type="RefSeq" id="WP_310305934.1">
    <property type="nucleotide sequence ID" value="NZ_BAAAPS010000005.1"/>
</dbReference>
<evidence type="ECO:0000313" key="1">
    <source>
        <dbReference type="EMBL" id="MDR7364352.1"/>
    </source>
</evidence>
<evidence type="ECO:0000313" key="2">
    <source>
        <dbReference type="Proteomes" id="UP001183648"/>
    </source>
</evidence>
<dbReference type="InterPro" id="IPR051209">
    <property type="entry name" value="FAD-bind_Monooxygenase_sf"/>
</dbReference>
<reference evidence="1 2" key="1">
    <citation type="submission" date="2023-07" db="EMBL/GenBank/DDBJ databases">
        <title>Sequencing the genomes of 1000 actinobacteria strains.</title>
        <authorList>
            <person name="Klenk H.-P."/>
        </authorList>
    </citation>
    <scope>NUCLEOTIDE SEQUENCE [LARGE SCALE GENOMIC DNA]</scope>
    <source>
        <strain evidence="1 2">DSM 19426</strain>
    </source>
</reference>
<organism evidence="1 2">
    <name type="scientific">Nocardioides marmoribigeumensis</name>
    <dbReference type="NCBI Taxonomy" id="433649"/>
    <lineage>
        <taxon>Bacteria</taxon>
        <taxon>Bacillati</taxon>
        <taxon>Actinomycetota</taxon>
        <taxon>Actinomycetes</taxon>
        <taxon>Propionibacteriales</taxon>
        <taxon>Nocardioidaceae</taxon>
        <taxon>Nocardioides</taxon>
    </lineage>
</organism>
<dbReference type="Proteomes" id="UP001183648">
    <property type="component" value="Unassembled WGS sequence"/>
</dbReference>
<dbReference type="SUPFAM" id="SSF51905">
    <property type="entry name" value="FAD/NAD(P)-binding domain"/>
    <property type="match status" value="1"/>
</dbReference>
<dbReference type="Gene3D" id="3.50.50.60">
    <property type="entry name" value="FAD/NAD(P)-binding domain"/>
    <property type="match status" value="3"/>
</dbReference>
<name>A0ABU2C116_9ACTN</name>
<dbReference type="PANTHER" id="PTHR42877:SF4">
    <property type="entry name" value="FAD_NAD(P)-BINDING DOMAIN-CONTAINING PROTEIN-RELATED"/>
    <property type="match status" value="1"/>
</dbReference>
<dbReference type="EMBL" id="JAVDYG010000001">
    <property type="protein sequence ID" value="MDR7364352.1"/>
    <property type="molecule type" value="Genomic_DNA"/>
</dbReference>
<sequence>MTSHQSPRVIVIGAGFGGLSVAAELLRRGHTDVTVLEKADDVGGVWRENDYPGAACDVPSSLYSWSWAPNPDWPRRYSEQADILDYIRGVADRAGLRGLVRTGVRVVSAAWDEDRAVWLVSTEAGEVLEAEVLVPALGQLSEPVVPALPGAEEFTGPAFHSALWDHDVDLAGKRVAVIGTGASAIQFVPAIVDRVGSMTVFQRSAPYVVPKPDRAYTSLHTRAFNRLPRTQQAGRRLTRAVSERFNESLIQGGDWMTKVQEQIWRATLRRQVPDKALRDKLRPDYPIGCKRLLFSNEWYPALAREHVDVVTHAVTGLTEDGVLAGDGTVHPADVVIYGTGFAATEFLRSIEVTGRDDADLHTVWKDGAFAHLGLTVSGFPNFFCVYGPNTNLGGSSIIQMLEAQAGYVGQAVDLLTSGRAAALDLREEVGKAYDDEMQTRLADSVWTGCGSWYEDSSGRVSTNWPGLVAEYEERCAHLDPADFDLLPSRAPVTA</sequence>
<keyword evidence="2" id="KW-1185">Reference proteome</keyword>
<accession>A0ABU2C116</accession>